<dbReference type="GO" id="GO:0035663">
    <property type="term" value="F:Toll-like receptor 2 binding"/>
    <property type="evidence" value="ECO:0007669"/>
    <property type="project" value="TreeGrafter"/>
</dbReference>
<feature type="compositionally biased region" description="Polar residues" evidence="1">
    <location>
        <begin position="237"/>
        <end position="246"/>
    </location>
</feature>
<feature type="region of interest" description="Disordered" evidence="1">
    <location>
        <begin position="237"/>
        <end position="302"/>
    </location>
</feature>
<dbReference type="AlphaFoldDB" id="A0A8T3DE04"/>
<protein>
    <recommendedName>
        <fullName evidence="2">TIR domain-containing protein</fullName>
    </recommendedName>
</protein>
<dbReference type="Proteomes" id="UP000829720">
    <property type="component" value="Unassembled WGS sequence"/>
</dbReference>
<dbReference type="GO" id="GO:0035662">
    <property type="term" value="F:Toll-like receptor 4 binding"/>
    <property type="evidence" value="ECO:0007669"/>
    <property type="project" value="TreeGrafter"/>
</dbReference>
<dbReference type="SMART" id="SM00255">
    <property type="entry name" value="TIR"/>
    <property type="match status" value="1"/>
</dbReference>
<dbReference type="EMBL" id="JAERUA010000011">
    <property type="protein sequence ID" value="KAI1893767.1"/>
    <property type="molecule type" value="Genomic_DNA"/>
</dbReference>
<dbReference type="SUPFAM" id="SSF52200">
    <property type="entry name" value="Toll/Interleukin receptor TIR domain"/>
    <property type="match status" value="1"/>
</dbReference>
<evidence type="ECO:0000313" key="4">
    <source>
        <dbReference type="Proteomes" id="UP000829720"/>
    </source>
</evidence>
<dbReference type="GO" id="GO:0034142">
    <property type="term" value="P:toll-like receptor 4 signaling pathway"/>
    <property type="evidence" value="ECO:0007669"/>
    <property type="project" value="TreeGrafter"/>
</dbReference>
<feature type="compositionally biased region" description="Polar residues" evidence="1">
    <location>
        <begin position="254"/>
        <end position="271"/>
    </location>
</feature>
<evidence type="ECO:0000259" key="2">
    <source>
        <dbReference type="PROSITE" id="PS50104"/>
    </source>
</evidence>
<gene>
    <name evidence="3" type="ORF">AGOR_G00127060</name>
</gene>
<dbReference type="GO" id="GO:0005737">
    <property type="term" value="C:cytoplasm"/>
    <property type="evidence" value="ECO:0007669"/>
    <property type="project" value="TreeGrafter"/>
</dbReference>
<keyword evidence="4" id="KW-1185">Reference proteome</keyword>
<sequence length="302" mass="33448">MLANTGLQELIKWIQTEDVSTPTWMIDWFRRKFKRPDTDASYSSSAGLQSESNSVSLLPPSSAVSSATCCPPRPRALSSAARWTRAFDVCVCHSADDGPDARHLALYLESAPCGLRCFLPLRDSLPGTAVPTELCEAVQASHCWVLLITPRFLSDPWCRYQMNQALAEAPISNRIIPLLLRGTRSDYPPELRFYYYIDLNRDAKQGYERLYKTVLNYLEEISKNTATDDYVSHCTNQGDHVSSGHSLTDPGISGTLNSSMPLTTPSRSTTECEIPEPEQGHSAVTEMDTQATESAAQMDSSL</sequence>
<evidence type="ECO:0000313" key="3">
    <source>
        <dbReference type="EMBL" id="KAI1893767.1"/>
    </source>
</evidence>
<dbReference type="GO" id="GO:0005886">
    <property type="term" value="C:plasma membrane"/>
    <property type="evidence" value="ECO:0007669"/>
    <property type="project" value="TreeGrafter"/>
</dbReference>
<dbReference type="InterPro" id="IPR000157">
    <property type="entry name" value="TIR_dom"/>
</dbReference>
<dbReference type="PROSITE" id="PS50104">
    <property type="entry name" value="TIR"/>
    <property type="match status" value="1"/>
</dbReference>
<dbReference type="PANTHER" id="PTHR22662">
    <property type="entry name" value="TIRAP"/>
    <property type="match status" value="1"/>
</dbReference>
<dbReference type="InterPro" id="IPR017279">
    <property type="entry name" value="Tol-interleuk_rcpt_adapt_Tirap"/>
</dbReference>
<name>A0A8T3DE04_9TELE</name>
<dbReference type="GO" id="GO:0043123">
    <property type="term" value="P:positive regulation of canonical NF-kappaB signal transduction"/>
    <property type="evidence" value="ECO:0007669"/>
    <property type="project" value="TreeGrafter"/>
</dbReference>
<evidence type="ECO:0000256" key="1">
    <source>
        <dbReference type="SAM" id="MobiDB-lite"/>
    </source>
</evidence>
<dbReference type="Pfam" id="PF13676">
    <property type="entry name" value="TIR_2"/>
    <property type="match status" value="1"/>
</dbReference>
<feature type="compositionally biased region" description="Polar residues" evidence="1">
    <location>
        <begin position="287"/>
        <end position="302"/>
    </location>
</feature>
<dbReference type="GO" id="GO:0032760">
    <property type="term" value="P:positive regulation of tumor necrosis factor production"/>
    <property type="evidence" value="ECO:0007669"/>
    <property type="project" value="TreeGrafter"/>
</dbReference>
<dbReference type="PANTHER" id="PTHR22662:SF0">
    <property type="entry name" value="TOLL_INTERLEUKIN-1 RECEPTOR DOMAIN-CONTAINING ADAPTER PROTEIN"/>
    <property type="match status" value="1"/>
</dbReference>
<accession>A0A8T3DE04</accession>
<dbReference type="GO" id="GO:2000343">
    <property type="term" value="P:positive regulation of chemokine (C-X-C motif) ligand 2 production"/>
    <property type="evidence" value="ECO:0007669"/>
    <property type="project" value="TreeGrafter"/>
</dbReference>
<feature type="domain" description="TIR" evidence="2">
    <location>
        <begin position="85"/>
        <end position="218"/>
    </location>
</feature>
<dbReference type="OrthoDB" id="9424455at2759"/>
<dbReference type="Gene3D" id="3.40.50.10140">
    <property type="entry name" value="Toll/interleukin-1 receptor homology (TIR) domain"/>
    <property type="match status" value="1"/>
</dbReference>
<proteinExistence type="predicted"/>
<dbReference type="InterPro" id="IPR035897">
    <property type="entry name" value="Toll_tir_struct_dom_sf"/>
</dbReference>
<comment type="caution">
    <text evidence="3">The sequence shown here is derived from an EMBL/GenBank/DDBJ whole genome shotgun (WGS) entry which is preliminary data.</text>
</comment>
<organism evidence="3 4">
    <name type="scientific">Albula goreensis</name>
    <dbReference type="NCBI Taxonomy" id="1534307"/>
    <lineage>
        <taxon>Eukaryota</taxon>
        <taxon>Metazoa</taxon>
        <taxon>Chordata</taxon>
        <taxon>Craniata</taxon>
        <taxon>Vertebrata</taxon>
        <taxon>Euteleostomi</taxon>
        <taxon>Actinopterygii</taxon>
        <taxon>Neopterygii</taxon>
        <taxon>Teleostei</taxon>
        <taxon>Albuliformes</taxon>
        <taxon>Albulidae</taxon>
        <taxon>Albula</taxon>
    </lineage>
</organism>
<reference evidence="3" key="1">
    <citation type="submission" date="2021-01" db="EMBL/GenBank/DDBJ databases">
        <authorList>
            <person name="Zahm M."/>
            <person name="Roques C."/>
            <person name="Cabau C."/>
            <person name="Klopp C."/>
            <person name="Donnadieu C."/>
            <person name="Jouanno E."/>
            <person name="Lampietro C."/>
            <person name="Louis A."/>
            <person name="Herpin A."/>
            <person name="Echchiki A."/>
            <person name="Berthelot C."/>
            <person name="Parey E."/>
            <person name="Roest-Crollius H."/>
            <person name="Braasch I."/>
            <person name="Postlethwait J."/>
            <person name="Bobe J."/>
            <person name="Montfort J."/>
            <person name="Bouchez O."/>
            <person name="Begum T."/>
            <person name="Mejri S."/>
            <person name="Adams A."/>
            <person name="Chen W.-J."/>
            <person name="Guiguen Y."/>
        </authorList>
    </citation>
    <scope>NUCLEOTIDE SEQUENCE</scope>
    <source>
        <tissue evidence="3">Blood</tissue>
    </source>
</reference>